<dbReference type="GO" id="GO:0006270">
    <property type="term" value="P:DNA replication initiation"/>
    <property type="evidence" value="ECO:0007669"/>
    <property type="project" value="InterPro"/>
</dbReference>
<dbReference type="InterPro" id="IPR036390">
    <property type="entry name" value="WH_DNA-bd_sf"/>
</dbReference>
<organism evidence="4 5">
    <name type="scientific">Fulvitalea axinellae</name>
    <dbReference type="NCBI Taxonomy" id="1182444"/>
    <lineage>
        <taxon>Bacteria</taxon>
        <taxon>Pseudomonadati</taxon>
        <taxon>Bacteroidota</taxon>
        <taxon>Cytophagia</taxon>
        <taxon>Cytophagales</taxon>
        <taxon>Persicobacteraceae</taxon>
        <taxon>Fulvitalea</taxon>
    </lineage>
</organism>
<dbReference type="AlphaFoldDB" id="A0AAU9DPJ2"/>
<dbReference type="Gene3D" id="1.10.10.10">
    <property type="entry name" value="Winged helix-like DNA-binding domain superfamily/Winged helix DNA-binding domain"/>
    <property type="match status" value="2"/>
</dbReference>
<reference evidence="4 5" key="1">
    <citation type="submission" date="2021-12" db="EMBL/GenBank/DDBJ databases">
        <title>Genome sequencing of bacteria with rrn-lacking chromosome and rrn-plasmid.</title>
        <authorList>
            <person name="Anda M."/>
            <person name="Iwasaki W."/>
        </authorList>
    </citation>
    <scope>NUCLEOTIDE SEQUENCE [LARGE SCALE GENOMIC DNA]</scope>
    <source>
        <strain evidence="4 5">DSM 100852</strain>
        <plasmid evidence="4 5">pFA13</plasmid>
    </source>
</reference>
<protein>
    <recommendedName>
        <fullName evidence="3">Initiator Rep protein WH1 domain-containing protein</fullName>
    </recommendedName>
</protein>
<dbReference type="EMBL" id="AP025327">
    <property type="protein sequence ID" value="BDD13165.1"/>
    <property type="molecule type" value="Genomic_DNA"/>
</dbReference>
<feature type="region of interest" description="Disordered" evidence="2">
    <location>
        <begin position="267"/>
        <end position="292"/>
    </location>
</feature>
<evidence type="ECO:0000259" key="3">
    <source>
        <dbReference type="Pfam" id="PF01051"/>
    </source>
</evidence>
<feature type="domain" description="Initiator Rep protein WH1" evidence="3">
    <location>
        <begin position="44"/>
        <end position="192"/>
    </location>
</feature>
<dbReference type="InterPro" id="IPR036388">
    <property type="entry name" value="WH-like_DNA-bd_sf"/>
</dbReference>
<dbReference type="InterPro" id="IPR000525">
    <property type="entry name" value="Initiator_Rep_WH1"/>
</dbReference>
<evidence type="ECO:0000256" key="1">
    <source>
        <dbReference type="ARBA" id="ARBA00038283"/>
    </source>
</evidence>
<gene>
    <name evidence="4" type="ORF">FUAX_55970</name>
</gene>
<evidence type="ECO:0000313" key="4">
    <source>
        <dbReference type="EMBL" id="BDD13165.1"/>
    </source>
</evidence>
<dbReference type="KEGG" id="fax:FUAX_55970"/>
<dbReference type="GO" id="GO:0003887">
    <property type="term" value="F:DNA-directed DNA polymerase activity"/>
    <property type="evidence" value="ECO:0007669"/>
    <property type="project" value="InterPro"/>
</dbReference>
<proteinExistence type="inferred from homology"/>
<accession>A0AAU9DPJ2</accession>
<sequence>MKSAKFPVNSLEFAGNLASLRGIRHFNISFEMKYLISELGEYRVTKSNKLINRKEPFSLIQQRAVALAISQIQIDDDDFKPYYVSVRNVLGLDEGAHIGGKEYIKTRESVMQLTKTSIDYIRDPSDPNSAFDSISFIDRVNREEGSGEVAIHFHPAVKELLLKQRANFTSYALKWVFHFSSAFSLVIYELCKQYERIGERKISVELLRKHVVVPESKQRSFAQFRRRVIAPALKDINSLSDIRVQVEEKKTGRKISLLIFHIKSAPKSITQPKPTPKPEPKPVKQPETPVETAELPSWDIDLPKTEISEEGRLEEAREAFGKYYEKSRREWLRKVTREDKIAFQAHVQSEHASSEDKKVFERLRGQKADLGDWKYFARFVILLRGSEQEKRWTNMDNFVVDYLAGKAEQEAPKSDEMVW</sequence>
<dbReference type="SUPFAM" id="SSF46785">
    <property type="entry name" value="Winged helix' DNA-binding domain"/>
    <property type="match status" value="2"/>
</dbReference>
<comment type="similarity">
    <text evidence="1">Belongs to the initiator RepB protein family.</text>
</comment>
<dbReference type="Proteomes" id="UP001348817">
    <property type="component" value="Plasmid pFA13"/>
</dbReference>
<name>A0AAU9DPJ2_9BACT</name>
<dbReference type="Pfam" id="PF01051">
    <property type="entry name" value="Rep3_N"/>
    <property type="match status" value="1"/>
</dbReference>
<keyword evidence="4" id="KW-0614">Plasmid</keyword>
<evidence type="ECO:0000256" key="2">
    <source>
        <dbReference type="SAM" id="MobiDB-lite"/>
    </source>
</evidence>
<geneLocation type="plasmid" evidence="4 5">
    <name>pFA13</name>
</geneLocation>
<keyword evidence="5" id="KW-1185">Reference proteome</keyword>
<dbReference type="Pfam" id="PF21205">
    <property type="entry name" value="Rep3_C"/>
    <property type="match status" value="1"/>
</dbReference>
<evidence type="ECO:0000313" key="5">
    <source>
        <dbReference type="Proteomes" id="UP001348817"/>
    </source>
</evidence>